<dbReference type="VEuPathDB" id="FungiDB:PPTG_07878"/>
<accession>W2K3B5</accession>
<gene>
    <name evidence="1" type="ORF">L917_19764</name>
</gene>
<evidence type="ECO:0008006" key="2">
    <source>
        <dbReference type="Google" id="ProtNLM"/>
    </source>
</evidence>
<proteinExistence type="predicted"/>
<protein>
    <recommendedName>
        <fullName evidence="2">Tc1-like transposase DDE domain-containing protein</fullName>
    </recommendedName>
</protein>
<evidence type="ECO:0000313" key="1">
    <source>
        <dbReference type="EMBL" id="ETL79651.1"/>
    </source>
</evidence>
<dbReference type="OrthoDB" id="119731at2759"/>
<dbReference type="EMBL" id="KI682985">
    <property type="protein sequence ID" value="ETL79651.1"/>
    <property type="molecule type" value="Genomic_DNA"/>
</dbReference>
<name>W2K3B5_PHYNI</name>
<dbReference type="Proteomes" id="UP000054423">
    <property type="component" value="Unassembled WGS sequence"/>
</dbReference>
<reference evidence="1" key="1">
    <citation type="submission" date="2013-11" db="EMBL/GenBank/DDBJ databases">
        <title>The Genome Sequence of Phytophthora parasitica CHvinca01.</title>
        <authorList>
            <consortium name="The Broad Institute Genomics Platform"/>
            <person name="Russ C."/>
            <person name="Tyler B."/>
            <person name="Panabieres F."/>
            <person name="Shan W."/>
            <person name="Tripathy S."/>
            <person name="Grunwald N."/>
            <person name="Machado M."/>
            <person name="Johnson C.S."/>
            <person name="Arredondo F."/>
            <person name="Hong C."/>
            <person name="Coffey M."/>
            <person name="Young S.K."/>
            <person name="Zeng Q."/>
            <person name="Gargeya S."/>
            <person name="Fitzgerald M."/>
            <person name="Abouelleil A."/>
            <person name="Alvarado L."/>
            <person name="Chapman S.B."/>
            <person name="Gainer-Dewar J."/>
            <person name="Goldberg J."/>
            <person name="Griggs A."/>
            <person name="Gujja S."/>
            <person name="Hansen M."/>
            <person name="Howarth C."/>
            <person name="Imamovic A."/>
            <person name="Ireland A."/>
            <person name="Larimer J."/>
            <person name="McCowan C."/>
            <person name="Murphy C."/>
            <person name="Pearson M."/>
            <person name="Poon T.W."/>
            <person name="Priest M."/>
            <person name="Roberts A."/>
            <person name="Saif S."/>
            <person name="Shea T."/>
            <person name="Sykes S."/>
            <person name="Wortman J."/>
            <person name="Nusbaum C."/>
            <person name="Birren B."/>
        </authorList>
    </citation>
    <scope>NUCLEOTIDE SEQUENCE [LARGE SCALE GENOMIC DNA]</scope>
    <source>
        <strain evidence="1">CHvinca01</strain>
    </source>
</reference>
<dbReference type="AlphaFoldDB" id="W2K3B5"/>
<organism evidence="1">
    <name type="scientific">Phytophthora nicotianae</name>
    <name type="common">Potato buckeye rot agent</name>
    <name type="synonym">Phytophthora parasitica</name>
    <dbReference type="NCBI Taxonomy" id="4792"/>
    <lineage>
        <taxon>Eukaryota</taxon>
        <taxon>Sar</taxon>
        <taxon>Stramenopiles</taxon>
        <taxon>Oomycota</taxon>
        <taxon>Peronosporomycetes</taxon>
        <taxon>Peronosporales</taxon>
        <taxon>Peronosporaceae</taxon>
        <taxon>Phytophthora</taxon>
    </lineage>
</organism>
<sequence length="133" mass="15337">MTFAVGPSFWFTSTECLLNTLHRSLGPKSEQFVGASVTKYVQEHPTFYFEELREHIIEQFPTLPNVSSSTLCRGLNFDLNLIRKVLEKAVREAIPAEIQVYRQKLLPLYSNPEQLVFLDETAKDRRQPPRALP</sequence>